<keyword evidence="1" id="KW-0812">Transmembrane</keyword>
<gene>
    <name evidence="2" type="ORF">SPARVUS_LOCUS14706717</name>
</gene>
<sequence>MSGAVKVSVFSLAGVGGGFHCMGGIVNCGVFFRGRGALTGLLYGAPCFSKAALLVGIRVSLWWRWVIFVLPRASRTLNTALHVK</sequence>
<feature type="transmembrane region" description="Helical" evidence="1">
    <location>
        <begin position="7"/>
        <end position="32"/>
    </location>
</feature>
<keyword evidence="1" id="KW-1133">Transmembrane helix</keyword>
<dbReference type="EMBL" id="CATNWA010019300">
    <property type="protein sequence ID" value="CAI9612415.1"/>
    <property type="molecule type" value="Genomic_DNA"/>
</dbReference>
<proteinExistence type="predicted"/>
<keyword evidence="3" id="KW-1185">Reference proteome</keyword>
<comment type="caution">
    <text evidence="2">The sequence shown here is derived from an EMBL/GenBank/DDBJ whole genome shotgun (WGS) entry which is preliminary data.</text>
</comment>
<protein>
    <recommendedName>
        <fullName evidence="4">Transmembrane protein</fullName>
    </recommendedName>
</protein>
<evidence type="ECO:0000313" key="3">
    <source>
        <dbReference type="Proteomes" id="UP001162483"/>
    </source>
</evidence>
<evidence type="ECO:0000313" key="2">
    <source>
        <dbReference type="EMBL" id="CAI9612415.1"/>
    </source>
</evidence>
<evidence type="ECO:0000256" key="1">
    <source>
        <dbReference type="SAM" id="Phobius"/>
    </source>
</evidence>
<accession>A0ABN9GSH8</accession>
<reference evidence="2" key="1">
    <citation type="submission" date="2023-05" db="EMBL/GenBank/DDBJ databases">
        <authorList>
            <person name="Stuckert A."/>
        </authorList>
    </citation>
    <scope>NUCLEOTIDE SEQUENCE</scope>
</reference>
<evidence type="ECO:0008006" key="4">
    <source>
        <dbReference type="Google" id="ProtNLM"/>
    </source>
</evidence>
<organism evidence="2 3">
    <name type="scientific">Staurois parvus</name>
    <dbReference type="NCBI Taxonomy" id="386267"/>
    <lineage>
        <taxon>Eukaryota</taxon>
        <taxon>Metazoa</taxon>
        <taxon>Chordata</taxon>
        <taxon>Craniata</taxon>
        <taxon>Vertebrata</taxon>
        <taxon>Euteleostomi</taxon>
        <taxon>Amphibia</taxon>
        <taxon>Batrachia</taxon>
        <taxon>Anura</taxon>
        <taxon>Neobatrachia</taxon>
        <taxon>Ranoidea</taxon>
        <taxon>Ranidae</taxon>
        <taxon>Staurois</taxon>
    </lineage>
</organism>
<keyword evidence="1" id="KW-0472">Membrane</keyword>
<name>A0ABN9GSH8_9NEOB</name>
<dbReference type="Proteomes" id="UP001162483">
    <property type="component" value="Unassembled WGS sequence"/>
</dbReference>